<organism evidence="1 2">
    <name type="scientific">Hymenobacter antarcticus</name>
    <dbReference type="NCBI Taxonomy" id="486270"/>
    <lineage>
        <taxon>Bacteria</taxon>
        <taxon>Pseudomonadati</taxon>
        <taxon>Bacteroidota</taxon>
        <taxon>Cytophagia</taxon>
        <taxon>Cytophagales</taxon>
        <taxon>Hymenobacteraceae</taxon>
        <taxon>Hymenobacter</taxon>
    </lineage>
</organism>
<accession>A0ABP7Q5F2</accession>
<dbReference type="EMBL" id="BAABDI010000012">
    <property type="protein sequence ID" value="GAA3975412.1"/>
    <property type="molecule type" value="Genomic_DNA"/>
</dbReference>
<protein>
    <recommendedName>
        <fullName evidence="3">HicA toxin of toxin-antitoxin</fullName>
    </recommendedName>
</protein>
<dbReference type="Pfam" id="PF07927">
    <property type="entry name" value="HicA_toxin"/>
    <property type="match status" value="1"/>
</dbReference>
<keyword evidence="2" id="KW-1185">Reference proteome</keyword>
<evidence type="ECO:0000313" key="1">
    <source>
        <dbReference type="EMBL" id="GAA3975412.1"/>
    </source>
</evidence>
<dbReference type="RefSeq" id="WP_345123988.1">
    <property type="nucleotide sequence ID" value="NZ_BAABDI010000012.1"/>
</dbReference>
<dbReference type="InterPro" id="IPR012933">
    <property type="entry name" value="HicA_mRNA_interferase"/>
</dbReference>
<evidence type="ECO:0008006" key="3">
    <source>
        <dbReference type="Google" id="ProtNLM"/>
    </source>
</evidence>
<comment type="caution">
    <text evidence="1">The sequence shown here is derived from an EMBL/GenBank/DDBJ whole genome shotgun (WGS) entry which is preliminary data.</text>
</comment>
<dbReference type="Proteomes" id="UP001501556">
    <property type="component" value="Unassembled WGS sequence"/>
</dbReference>
<proteinExistence type="predicted"/>
<evidence type="ECO:0000313" key="2">
    <source>
        <dbReference type="Proteomes" id="UP001501556"/>
    </source>
</evidence>
<reference evidence="2" key="1">
    <citation type="journal article" date="2019" name="Int. J. Syst. Evol. Microbiol.">
        <title>The Global Catalogue of Microorganisms (GCM) 10K type strain sequencing project: providing services to taxonomists for standard genome sequencing and annotation.</title>
        <authorList>
            <consortium name="The Broad Institute Genomics Platform"/>
            <consortium name="The Broad Institute Genome Sequencing Center for Infectious Disease"/>
            <person name="Wu L."/>
            <person name="Ma J."/>
        </authorList>
    </citation>
    <scope>NUCLEOTIDE SEQUENCE [LARGE SCALE GENOMIC DNA]</scope>
    <source>
        <strain evidence="2">JCM 17217</strain>
    </source>
</reference>
<name>A0ABP7Q5F2_9BACT</name>
<sequence>MSRRDKLTERLCKRAKDFTWDELEKLLAAYGFLLLKSGKTGGSRRKFYSETSQEVLDLHKPHPGNILKPYQLDLVTEKLNICQPAVKPSQG</sequence>
<gene>
    <name evidence="1" type="ORF">GCM10022407_21250</name>
</gene>